<dbReference type="Proteomes" id="UP000016927">
    <property type="component" value="Unassembled WGS sequence"/>
</dbReference>
<accession>R0KQ51</accession>
<keyword evidence="2" id="KW-1185">Reference proteome</keyword>
<reference evidence="1 2" key="1">
    <citation type="journal article" date="2013" name="BMC Genomics">
        <title>Comparative genomics of parasitic silkworm microsporidia reveal an association between genome expansion and host adaptation.</title>
        <authorList>
            <person name="Pan G."/>
            <person name="Xu J."/>
            <person name="Li T."/>
            <person name="Xia Q."/>
            <person name="Liu S.L."/>
            <person name="Zhang G."/>
            <person name="Li S."/>
            <person name="Li C."/>
            <person name="Liu H."/>
            <person name="Yang L."/>
            <person name="Liu T."/>
            <person name="Zhang X."/>
            <person name="Wu Z."/>
            <person name="Fan W."/>
            <person name="Dang X."/>
            <person name="Xiang H."/>
            <person name="Tao M."/>
            <person name="Li Y."/>
            <person name="Hu J."/>
            <person name="Li Z."/>
            <person name="Lin L."/>
            <person name="Luo J."/>
            <person name="Geng L."/>
            <person name="Wang L."/>
            <person name="Long M."/>
            <person name="Wan Y."/>
            <person name="He N."/>
            <person name="Zhang Z."/>
            <person name="Lu C."/>
            <person name="Keeling P.J."/>
            <person name="Wang J."/>
            <person name="Xiang Z."/>
            <person name="Zhou Z."/>
        </authorList>
    </citation>
    <scope>NUCLEOTIDE SEQUENCE [LARGE SCALE GENOMIC DNA]</scope>
    <source>
        <strain evidence="2">CQ1 / CVCC 102059</strain>
    </source>
</reference>
<dbReference type="VEuPathDB" id="MicrosporidiaDB:NBO_357g0001"/>
<dbReference type="AlphaFoldDB" id="R0KQ51"/>
<gene>
    <name evidence="1" type="ORF">NBO_357g0001</name>
</gene>
<dbReference type="EMBL" id="KB909265">
    <property type="protein sequence ID" value="EOB12851.1"/>
    <property type="molecule type" value="Genomic_DNA"/>
</dbReference>
<dbReference type="HOGENOM" id="CLU_077189_0_0_1"/>
<organism evidence="1 2">
    <name type="scientific">Nosema bombycis (strain CQ1 / CVCC 102059)</name>
    <name type="common">Microsporidian parasite</name>
    <name type="synonym">Pebrine of silkworm</name>
    <dbReference type="NCBI Taxonomy" id="578461"/>
    <lineage>
        <taxon>Eukaryota</taxon>
        <taxon>Fungi</taxon>
        <taxon>Fungi incertae sedis</taxon>
        <taxon>Microsporidia</taxon>
        <taxon>Nosematidae</taxon>
        <taxon>Nosema</taxon>
    </lineage>
</organism>
<name>R0KQ51_NOSB1</name>
<protein>
    <submittedName>
        <fullName evidence="1">Uncharacterized protein</fullName>
    </submittedName>
</protein>
<proteinExistence type="predicted"/>
<evidence type="ECO:0000313" key="1">
    <source>
        <dbReference type="EMBL" id="EOB12851.1"/>
    </source>
</evidence>
<sequence length="313" mass="37605">MNFIFNFSRFYFNISIFTYHCLMSNLLCSETIGIFTDEDTFYISNRSEKEEIIDIENLTDNTFLKNANTTKIDFELKNDVITAENSYKIKTTNFIHFDKSEGKILNDLFDEQKQIIAKIGFLLIQFRNEDDFDNLDLHNNFEYLYFDLISSTEKICARMFYVLKKIFGTYYKQKKDILKKIKFIRKIQNLIKKKMNGKKGNLRTKICLKEELKKLMIFRSKIYRMYKNQTEKQREMVEILINFETSCYKTVFYMRNIFEKIKVANFNFVLKIIPKIFQLIEDDVNELFKGAYMTFNKSLNSLLQINDALLKFF</sequence>
<evidence type="ECO:0000313" key="2">
    <source>
        <dbReference type="Proteomes" id="UP000016927"/>
    </source>
</evidence>